<comment type="similarity">
    <text evidence="17">Belongs to the TrpF family.</text>
</comment>
<dbReference type="SUPFAM" id="SSF51366">
    <property type="entry name" value="Ribulose-phoshate binding barrel"/>
    <property type="match status" value="2"/>
</dbReference>
<dbReference type="Proteomes" id="UP000095039">
    <property type="component" value="Unassembled WGS sequence"/>
</dbReference>
<evidence type="ECO:0000313" key="21">
    <source>
        <dbReference type="Proteomes" id="UP000095039"/>
    </source>
</evidence>
<dbReference type="InterPro" id="IPR045186">
    <property type="entry name" value="Indole-3-glycerol_P_synth"/>
</dbReference>
<name>A0A1E5C0M6_9GAMM</name>
<dbReference type="EMBL" id="AJWN02000090">
    <property type="protein sequence ID" value="OEE59077.1"/>
    <property type="molecule type" value="Genomic_DNA"/>
</dbReference>
<dbReference type="InterPro" id="IPR011060">
    <property type="entry name" value="RibuloseP-bd_barrel"/>
</dbReference>
<organism evidence="20 21">
    <name type="scientific">Enterovibrio norvegicus FF-454</name>
    <dbReference type="NCBI Taxonomy" id="1185651"/>
    <lineage>
        <taxon>Bacteria</taxon>
        <taxon>Pseudomonadati</taxon>
        <taxon>Pseudomonadota</taxon>
        <taxon>Gammaproteobacteria</taxon>
        <taxon>Vibrionales</taxon>
        <taxon>Vibrionaceae</taxon>
        <taxon>Enterovibrio</taxon>
    </lineage>
</organism>
<comment type="pathway">
    <text evidence="3 17">Amino-acid biosynthesis; L-tryptophan biosynthesis; L-tryptophan from chorismate: step 3/5.</text>
</comment>
<evidence type="ECO:0000256" key="10">
    <source>
        <dbReference type="ARBA" id="ARBA00022822"/>
    </source>
</evidence>
<dbReference type="PROSITE" id="PS00614">
    <property type="entry name" value="IGPS"/>
    <property type="match status" value="1"/>
</dbReference>
<keyword evidence="13 16" id="KW-0456">Lyase</keyword>
<evidence type="ECO:0000256" key="8">
    <source>
        <dbReference type="ARBA" id="ARBA00022605"/>
    </source>
</evidence>
<evidence type="ECO:0000256" key="17">
    <source>
        <dbReference type="HAMAP-Rule" id="MF_00135"/>
    </source>
</evidence>
<dbReference type="EC" id="5.3.1.24" evidence="17"/>
<evidence type="ECO:0000256" key="16">
    <source>
        <dbReference type="HAMAP-Rule" id="MF_00134"/>
    </source>
</evidence>
<dbReference type="PANTHER" id="PTHR22854:SF2">
    <property type="entry name" value="INDOLE-3-GLYCEROL-PHOSPHATE SYNTHASE"/>
    <property type="match status" value="1"/>
</dbReference>
<evidence type="ECO:0000256" key="9">
    <source>
        <dbReference type="ARBA" id="ARBA00022793"/>
    </source>
</evidence>
<dbReference type="AlphaFoldDB" id="A0A1E5C0M6"/>
<dbReference type="NCBIfam" id="NF006945">
    <property type="entry name" value="PRK09427.1"/>
    <property type="match status" value="1"/>
</dbReference>
<proteinExistence type="inferred from homology"/>
<protein>
    <recommendedName>
        <fullName evidence="16 17">Multifunctional fusion protein</fullName>
    </recommendedName>
    <domain>
        <recommendedName>
            <fullName evidence="16">Indole-3-glycerol phosphate synthase</fullName>
            <shortName evidence="16">IGPS</shortName>
            <ecNumber evidence="16">4.1.1.48</ecNumber>
        </recommendedName>
    </domain>
    <domain>
        <recommendedName>
            <fullName evidence="17">N-(5'-phosphoribosyl)anthranilate isomerase</fullName>
            <shortName evidence="17">PRAI</shortName>
            <ecNumber evidence="17">5.3.1.24</ecNumber>
        </recommendedName>
    </domain>
</protein>
<comment type="similarity">
    <text evidence="16">Belongs to the TrpC family.</text>
</comment>
<keyword evidence="9 16" id="KW-0210">Decarboxylase</keyword>
<dbReference type="Pfam" id="PF00697">
    <property type="entry name" value="PRAI"/>
    <property type="match status" value="1"/>
</dbReference>
<dbReference type="GO" id="GO:0004425">
    <property type="term" value="F:indole-3-glycerol-phosphate synthase activity"/>
    <property type="evidence" value="ECO:0007669"/>
    <property type="project" value="UniProtKB-UniRule"/>
</dbReference>
<sequence length="455" mass="50180">METVLAKIVADKRIWIEARKAVQPLESFINDVVPSDRSFYDALSGKPAKFILECKKASPSKGLIRDDFDLDYIASVYGNHAAAISVLTDEKYFQGNFDFLPQVRGQVPCPVLCKDFMVDAYQVYLARFHQADAILLMLSVLNDNEYRELSALAHKLKLGVLTEVSNEEELERAIALKAKVVGINNRNLRDLSIDLNRTKELASRLPEDCIVISESGIYTHQQVRELAPFANGFLIGSSLMSEDDVEQAARRVLYGDNKVCGLTRPEDAKAAYDSFANYGGLIFVEKSPRYVDLEAARKVIEGAPLDYVGVFQNHDVDHVADTAKALKLAAVQLHGEENSDYIDKLREKLPRETQIWKAHGVSDKAPTLESGADRNLLDSRIGTQSGGTGKQFDWSLIPQDQRETLMIAGGLSGDNAKEAAALGCAGLDFNSGVESTPGVKDQQKLDAAFSALRDY</sequence>
<reference evidence="20 21" key="1">
    <citation type="journal article" date="2012" name="Science">
        <title>Ecological populations of bacteria act as socially cohesive units of antibiotic production and resistance.</title>
        <authorList>
            <person name="Cordero O.X."/>
            <person name="Wildschutte H."/>
            <person name="Kirkup B."/>
            <person name="Proehl S."/>
            <person name="Ngo L."/>
            <person name="Hussain F."/>
            <person name="Le Roux F."/>
            <person name="Mincer T."/>
            <person name="Polz M.F."/>
        </authorList>
    </citation>
    <scope>NUCLEOTIDE SEQUENCE [LARGE SCALE GENOMIC DNA]</scope>
    <source>
        <strain evidence="20 21">FF-454</strain>
    </source>
</reference>
<feature type="domain" description="N-(5'phosphoribosyl) anthranilate isomerase (PRAI)" evidence="19">
    <location>
        <begin position="257"/>
        <end position="448"/>
    </location>
</feature>
<dbReference type="CDD" id="cd00405">
    <property type="entry name" value="PRAI"/>
    <property type="match status" value="1"/>
</dbReference>
<evidence type="ECO:0000313" key="20">
    <source>
        <dbReference type="EMBL" id="OEE59077.1"/>
    </source>
</evidence>
<dbReference type="PANTHER" id="PTHR22854">
    <property type="entry name" value="TRYPTOPHAN BIOSYNTHESIS PROTEIN"/>
    <property type="match status" value="1"/>
</dbReference>
<dbReference type="FunFam" id="3.20.20.70:FF:000165">
    <property type="entry name" value="Multifunctional fusion protein"/>
    <property type="match status" value="1"/>
</dbReference>
<dbReference type="GO" id="GO:0004640">
    <property type="term" value="F:phosphoribosylanthranilate isomerase activity"/>
    <property type="evidence" value="ECO:0007669"/>
    <property type="project" value="UniProtKB-UniRule"/>
</dbReference>
<evidence type="ECO:0000256" key="5">
    <source>
        <dbReference type="ARBA" id="ARBA00007902"/>
    </source>
</evidence>
<dbReference type="InterPro" id="IPR013785">
    <property type="entry name" value="Aldolase_TIM"/>
</dbReference>
<dbReference type="RefSeq" id="WP_016961313.1">
    <property type="nucleotide sequence ID" value="NZ_AJWN02000090.1"/>
</dbReference>
<keyword evidence="8 16" id="KW-0028">Amino-acid biosynthesis</keyword>
<accession>A0A1E5C0M6</accession>
<evidence type="ECO:0000259" key="18">
    <source>
        <dbReference type="Pfam" id="PF00218"/>
    </source>
</evidence>
<evidence type="ECO:0000256" key="11">
    <source>
        <dbReference type="ARBA" id="ARBA00023141"/>
    </source>
</evidence>
<evidence type="ECO:0000256" key="12">
    <source>
        <dbReference type="ARBA" id="ARBA00023235"/>
    </source>
</evidence>
<keyword evidence="21" id="KW-1185">Reference proteome</keyword>
<dbReference type="FunFam" id="3.20.20.70:FF:000024">
    <property type="entry name" value="Indole-3-glycerol phosphate synthase"/>
    <property type="match status" value="1"/>
</dbReference>
<evidence type="ECO:0000259" key="19">
    <source>
        <dbReference type="Pfam" id="PF00697"/>
    </source>
</evidence>
<evidence type="ECO:0000256" key="2">
    <source>
        <dbReference type="ARBA" id="ARBA00001633"/>
    </source>
</evidence>
<evidence type="ECO:0000256" key="6">
    <source>
        <dbReference type="ARBA" id="ARBA00009847"/>
    </source>
</evidence>
<evidence type="ECO:0000256" key="14">
    <source>
        <dbReference type="ARBA" id="ARBA00023268"/>
    </source>
</evidence>
<evidence type="ECO:0000256" key="1">
    <source>
        <dbReference type="ARBA" id="ARBA00001164"/>
    </source>
</evidence>
<feature type="domain" description="Indole-3-glycerol phosphate synthase" evidence="18">
    <location>
        <begin position="5"/>
        <end position="251"/>
    </location>
</feature>
<dbReference type="HAMAP" id="MF_00134_B">
    <property type="entry name" value="IGPS_B"/>
    <property type="match status" value="1"/>
</dbReference>
<gene>
    <name evidence="17" type="primary">trpF</name>
    <name evidence="16" type="synonym">trpC</name>
    <name evidence="20" type="ORF">A1OK_03450</name>
</gene>
<keyword evidence="10 16" id="KW-0822">Tryptophan biosynthesis</keyword>
<comment type="catalytic activity">
    <reaction evidence="2 16">
        <text>1-(2-carboxyphenylamino)-1-deoxy-D-ribulose 5-phosphate + H(+) = (1S,2R)-1-C-(indol-3-yl)glycerol 3-phosphate + CO2 + H2O</text>
        <dbReference type="Rhea" id="RHEA:23476"/>
        <dbReference type="ChEBI" id="CHEBI:15377"/>
        <dbReference type="ChEBI" id="CHEBI:15378"/>
        <dbReference type="ChEBI" id="CHEBI:16526"/>
        <dbReference type="ChEBI" id="CHEBI:58613"/>
        <dbReference type="ChEBI" id="CHEBI:58866"/>
        <dbReference type="EC" id="4.1.1.48"/>
    </reaction>
</comment>
<comment type="catalytic activity">
    <reaction evidence="1 17">
        <text>N-(5-phospho-beta-D-ribosyl)anthranilate = 1-(2-carboxyphenylamino)-1-deoxy-D-ribulose 5-phosphate</text>
        <dbReference type="Rhea" id="RHEA:21540"/>
        <dbReference type="ChEBI" id="CHEBI:18277"/>
        <dbReference type="ChEBI" id="CHEBI:58613"/>
        <dbReference type="EC" id="5.3.1.24"/>
    </reaction>
</comment>
<keyword evidence="11 16" id="KW-0057">Aromatic amino acid biosynthesis</keyword>
<evidence type="ECO:0000256" key="13">
    <source>
        <dbReference type="ARBA" id="ARBA00023239"/>
    </source>
</evidence>
<evidence type="ECO:0000256" key="3">
    <source>
        <dbReference type="ARBA" id="ARBA00004664"/>
    </source>
</evidence>
<dbReference type="InterPro" id="IPR013798">
    <property type="entry name" value="Indole-3-glycerol_P_synth_dom"/>
</dbReference>
<dbReference type="InterPro" id="IPR001468">
    <property type="entry name" value="Indole-3-GlycerolPSynthase_CS"/>
</dbReference>
<comment type="function">
    <text evidence="15">Bifunctional enzyme that catalyzes two sequential steps of tryptophan biosynthetic pathway. The first reaction is catalyzed by the isomerase, coded by the TrpF domain; the second reaction is catalyzed by the synthase, coded by the TrpC domain.</text>
</comment>
<comment type="caution">
    <text evidence="20">The sequence shown here is derived from an EMBL/GenBank/DDBJ whole genome shotgun (WGS) entry which is preliminary data.</text>
</comment>
<dbReference type="Pfam" id="PF00218">
    <property type="entry name" value="IGPS"/>
    <property type="match status" value="1"/>
</dbReference>
<comment type="subunit">
    <text evidence="7">Monomer.</text>
</comment>
<dbReference type="CDD" id="cd00331">
    <property type="entry name" value="IGPS"/>
    <property type="match status" value="1"/>
</dbReference>
<comment type="pathway">
    <text evidence="4 16">Amino-acid biosynthesis; L-tryptophan biosynthesis; L-tryptophan from chorismate: step 4/5.</text>
</comment>
<evidence type="ECO:0000256" key="4">
    <source>
        <dbReference type="ARBA" id="ARBA00004696"/>
    </source>
</evidence>
<dbReference type="UniPathway" id="UPA00035">
    <property type="reaction ID" value="UER00042"/>
</dbReference>
<dbReference type="EC" id="4.1.1.48" evidence="16"/>
<evidence type="ECO:0000256" key="15">
    <source>
        <dbReference type="ARBA" id="ARBA00025592"/>
    </source>
</evidence>
<dbReference type="HAMAP" id="MF_00135">
    <property type="entry name" value="PRAI"/>
    <property type="match status" value="1"/>
</dbReference>
<keyword evidence="12 17" id="KW-0413">Isomerase</keyword>
<comment type="similarity">
    <text evidence="5">In the N-terminal section; belongs to the TrpC family.</text>
</comment>
<dbReference type="GO" id="GO:0000162">
    <property type="term" value="P:L-tryptophan biosynthetic process"/>
    <property type="evidence" value="ECO:0007669"/>
    <property type="project" value="UniProtKB-UniRule"/>
</dbReference>
<comment type="similarity">
    <text evidence="6">In the C-terminal section; belongs to the TrpF family.</text>
</comment>
<keyword evidence="14" id="KW-0511">Multifunctional enzyme</keyword>
<dbReference type="Gene3D" id="3.20.20.70">
    <property type="entry name" value="Aldolase class I"/>
    <property type="match status" value="2"/>
</dbReference>
<evidence type="ECO:0000256" key="7">
    <source>
        <dbReference type="ARBA" id="ARBA00011245"/>
    </source>
</evidence>
<dbReference type="InterPro" id="IPR001240">
    <property type="entry name" value="PRAI_dom"/>
</dbReference>